<dbReference type="Proteomes" id="UP000054032">
    <property type="component" value="Unassembled WGS sequence"/>
</dbReference>
<dbReference type="KEGG" id="bor:COCMIDRAFT_34814"/>
<dbReference type="HOGENOM" id="CLU_167702_0_0_1"/>
<proteinExistence type="predicted"/>
<dbReference type="EMBL" id="KI963949">
    <property type="protein sequence ID" value="EUC47749.1"/>
    <property type="molecule type" value="Genomic_DNA"/>
</dbReference>
<evidence type="ECO:0000313" key="2">
    <source>
        <dbReference type="Proteomes" id="UP000054032"/>
    </source>
</evidence>
<sequence length="78" mass="8478">MAALKQTRDCQCRATRIAILPDRFGLLFAVGCAAGCLRGQCRSHRQKIASSQSVVIMNLSSSWASKPTTAWPEISIVL</sequence>
<protein>
    <submittedName>
        <fullName evidence="1">Uncharacterized protein</fullName>
    </submittedName>
</protein>
<dbReference type="OrthoDB" id="10358274at2759"/>
<name>W6ZJY3_COCMI</name>
<organism evidence="1 2">
    <name type="scientific">Bipolaris oryzae ATCC 44560</name>
    <dbReference type="NCBI Taxonomy" id="930090"/>
    <lineage>
        <taxon>Eukaryota</taxon>
        <taxon>Fungi</taxon>
        <taxon>Dikarya</taxon>
        <taxon>Ascomycota</taxon>
        <taxon>Pezizomycotina</taxon>
        <taxon>Dothideomycetes</taxon>
        <taxon>Pleosporomycetidae</taxon>
        <taxon>Pleosporales</taxon>
        <taxon>Pleosporineae</taxon>
        <taxon>Pleosporaceae</taxon>
        <taxon>Bipolaris</taxon>
    </lineage>
</organism>
<reference evidence="1 2" key="1">
    <citation type="journal article" date="2013" name="PLoS Genet.">
        <title>Comparative genome structure, secondary metabolite, and effector coding capacity across Cochliobolus pathogens.</title>
        <authorList>
            <person name="Condon B.J."/>
            <person name="Leng Y."/>
            <person name="Wu D."/>
            <person name="Bushley K.E."/>
            <person name="Ohm R.A."/>
            <person name="Otillar R."/>
            <person name="Martin J."/>
            <person name="Schackwitz W."/>
            <person name="Grimwood J."/>
            <person name="MohdZainudin N."/>
            <person name="Xue C."/>
            <person name="Wang R."/>
            <person name="Manning V.A."/>
            <person name="Dhillon B."/>
            <person name="Tu Z.J."/>
            <person name="Steffenson B.J."/>
            <person name="Salamov A."/>
            <person name="Sun H."/>
            <person name="Lowry S."/>
            <person name="LaButti K."/>
            <person name="Han J."/>
            <person name="Copeland A."/>
            <person name="Lindquist E."/>
            <person name="Barry K."/>
            <person name="Schmutz J."/>
            <person name="Baker S.E."/>
            <person name="Ciuffetti L.M."/>
            <person name="Grigoriev I.V."/>
            <person name="Zhong S."/>
            <person name="Turgeon B.G."/>
        </authorList>
    </citation>
    <scope>NUCLEOTIDE SEQUENCE [LARGE SCALE GENOMIC DNA]</scope>
    <source>
        <strain evidence="1 2">ATCC 44560</strain>
    </source>
</reference>
<evidence type="ECO:0000313" key="1">
    <source>
        <dbReference type="EMBL" id="EUC47749.1"/>
    </source>
</evidence>
<gene>
    <name evidence="1" type="ORF">COCMIDRAFT_34814</name>
</gene>
<dbReference type="AlphaFoldDB" id="W6ZJY3"/>
<dbReference type="RefSeq" id="XP_007685763.1">
    <property type="nucleotide sequence ID" value="XM_007687573.1"/>
</dbReference>
<dbReference type="GeneID" id="19122648"/>
<accession>W6ZJY3</accession>
<keyword evidence="2" id="KW-1185">Reference proteome</keyword>